<reference evidence="2 3" key="1">
    <citation type="submission" date="2017-01" db="EMBL/GenBank/DDBJ databases">
        <title>Complete genome of Lacinutrix venerupis DOK2-8 isolated from seawater in Dokdo.</title>
        <authorList>
            <person name="Chi W.-J."/>
            <person name="Kim J.H."/>
        </authorList>
    </citation>
    <scope>NUCLEOTIDE SEQUENCE [LARGE SCALE GENOMIC DNA]</scope>
    <source>
        <strain evidence="2 3">DOK2-8</strain>
    </source>
</reference>
<dbReference type="PRINTS" id="PR00111">
    <property type="entry name" value="ABHYDROLASE"/>
</dbReference>
<dbReference type="Gene3D" id="3.40.50.1820">
    <property type="entry name" value="alpha/beta hydrolase"/>
    <property type="match status" value="1"/>
</dbReference>
<organism evidence="2 3">
    <name type="scientific">Lacinutrix venerupis</name>
    <dbReference type="NCBI Taxonomy" id="1486034"/>
    <lineage>
        <taxon>Bacteria</taxon>
        <taxon>Pseudomonadati</taxon>
        <taxon>Bacteroidota</taxon>
        <taxon>Flavobacteriia</taxon>
        <taxon>Flavobacteriales</taxon>
        <taxon>Flavobacteriaceae</taxon>
        <taxon>Lacinutrix</taxon>
    </lineage>
</organism>
<sequence>MILDYKGIPVFYSDTGKGQVVVLLHGFLEDSSMWDTLTPVLAKKNRVITIDLLGHGKTACLGYIHTMEDMANAVYFVLKTLKLRKYIFIGHSMGGYVALAFAKKHSESVKGLCLLNSTYQEDSIERKQLRARANKMVQNNYENMVRMSFANLFSAESKLKYNEAYNEALKTALKTPIQGYMSANEGMRLREDSSTFFTEASFKKIVLLGKKDTILDVENILKFTKNHNIESYIFSEGHMSHIENKIDFIKQIVLFIEKI</sequence>
<dbReference type="AlphaFoldDB" id="A0AAC9LK23"/>
<dbReference type="GO" id="GO:0016787">
    <property type="term" value="F:hydrolase activity"/>
    <property type="evidence" value="ECO:0007669"/>
    <property type="project" value="UniProtKB-KW"/>
</dbReference>
<keyword evidence="3" id="KW-1185">Reference proteome</keyword>
<feature type="domain" description="AB hydrolase-1" evidence="1">
    <location>
        <begin position="20"/>
        <end position="244"/>
    </location>
</feature>
<gene>
    <name evidence="2" type="ORF">BWR22_00190</name>
</gene>
<keyword evidence="2" id="KW-0378">Hydrolase</keyword>
<dbReference type="EMBL" id="CP019352">
    <property type="protein sequence ID" value="APX98789.1"/>
    <property type="molecule type" value="Genomic_DNA"/>
</dbReference>
<dbReference type="KEGG" id="lvn:BWR22_00190"/>
<dbReference type="InterPro" id="IPR029058">
    <property type="entry name" value="AB_hydrolase_fold"/>
</dbReference>
<name>A0AAC9LK23_9FLAO</name>
<dbReference type="RefSeq" id="WP_076731436.1">
    <property type="nucleotide sequence ID" value="NZ_CP019352.1"/>
</dbReference>
<evidence type="ECO:0000313" key="3">
    <source>
        <dbReference type="Proteomes" id="UP000187506"/>
    </source>
</evidence>
<evidence type="ECO:0000313" key="2">
    <source>
        <dbReference type="EMBL" id="APX98789.1"/>
    </source>
</evidence>
<dbReference type="InterPro" id="IPR050266">
    <property type="entry name" value="AB_hydrolase_sf"/>
</dbReference>
<dbReference type="PANTHER" id="PTHR43798">
    <property type="entry name" value="MONOACYLGLYCEROL LIPASE"/>
    <property type="match status" value="1"/>
</dbReference>
<dbReference type="SUPFAM" id="SSF53474">
    <property type="entry name" value="alpha/beta-Hydrolases"/>
    <property type="match status" value="1"/>
</dbReference>
<evidence type="ECO:0000259" key="1">
    <source>
        <dbReference type="Pfam" id="PF00561"/>
    </source>
</evidence>
<protein>
    <submittedName>
        <fullName evidence="2">Alpha/beta hydrolase</fullName>
    </submittedName>
</protein>
<accession>A0AAC9LK23</accession>
<dbReference type="InterPro" id="IPR000073">
    <property type="entry name" value="AB_hydrolase_1"/>
</dbReference>
<dbReference type="Pfam" id="PF00561">
    <property type="entry name" value="Abhydrolase_1"/>
    <property type="match status" value="1"/>
</dbReference>
<dbReference type="Proteomes" id="UP000187506">
    <property type="component" value="Chromosome"/>
</dbReference>
<proteinExistence type="predicted"/>